<organism evidence="1 2">
    <name type="scientific">Protopolystoma xenopodis</name>
    <dbReference type="NCBI Taxonomy" id="117903"/>
    <lineage>
        <taxon>Eukaryota</taxon>
        <taxon>Metazoa</taxon>
        <taxon>Spiralia</taxon>
        <taxon>Lophotrochozoa</taxon>
        <taxon>Platyhelminthes</taxon>
        <taxon>Monogenea</taxon>
        <taxon>Polyopisthocotylea</taxon>
        <taxon>Polystomatidea</taxon>
        <taxon>Polystomatidae</taxon>
        <taxon>Protopolystoma</taxon>
    </lineage>
</organism>
<dbReference type="AlphaFoldDB" id="A0A448XKP3"/>
<reference evidence="1" key="1">
    <citation type="submission" date="2018-11" db="EMBL/GenBank/DDBJ databases">
        <authorList>
            <consortium name="Pathogen Informatics"/>
        </authorList>
    </citation>
    <scope>NUCLEOTIDE SEQUENCE</scope>
</reference>
<gene>
    <name evidence="1" type="ORF">PXEA_LOCUS32360</name>
</gene>
<dbReference type="Proteomes" id="UP000784294">
    <property type="component" value="Unassembled WGS sequence"/>
</dbReference>
<proteinExistence type="predicted"/>
<sequence length="99" mass="10366">MLGIMNTSSCCLTHELSAACLLDAPAIPESSTKPTAISLGIRALCTTAGFYSAHRFSKEKIGGGLTGFEATDLAELADQVQNHLLETYAVAEASSDEDD</sequence>
<evidence type="ECO:0000313" key="1">
    <source>
        <dbReference type="EMBL" id="VEL38920.1"/>
    </source>
</evidence>
<keyword evidence="2" id="KW-1185">Reference proteome</keyword>
<evidence type="ECO:0000313" key="2">
    <source>
        <dbReference type="Proteomes" id="UP000784294"/>
    </source>
</evidence>
<name>A0A448XKP3_9PLAT</name>
<accession>A0A448XKP3</accession>
<protein>
    <submittedName>
        <fullName evidence="1">Uncharacterized protein</fullName>
    </submittedName>
</protein>
<comment type="caution">
    <text evidence="1">The sequence shown here is derived from an EMBL/GenBank/DDBJ whole genome shotgun (WGS) entry which is preliminary data.</text>
</comment>
<dbReference type="EMBL" id="CAAALY010259477">
    <property type="protein sequence ID" value="VEL38920.1"/>
    <property type="molecule type" value="Genomic_DNA"/>
</dbReference>